<dbReference type="PANTHER" id="PTHR43574">
    <property type="entry name" value="EPIMERASE-RELATED"/>
    <property type="match status" value="1"/>
</dbReference>
<evidence type="ECO:0000259" key="2">
    <source>
        <dbReference type="Pfam" id="PF01370"/>
    </source>
</evidence>
<dbReference type="SUPFAM" id="SSF51735">
    <property type="entry name" value="NAD(P)-binding Rossmann-fold domains"/>
    <property type="match status" value="1"/>
</dbReference>
<sequence length="339" mass="38100">MKPSVKQFGFRILLVKQLNLESGGYMNIIVTGSAGFIGSQLTEKFLVDGHKVTGIDAFRDYYPKKIKLKNLRKSTTYPLFTFIEKDLTMIPNPELIDLLTSADVVVHLAAQAGVRASWGANFDIYLRDNILATQKLLEAAKGCNLKKFIYASSSSIYGNINTFPVSEDTLPNPFSPYGVTKLAGEKMCLLYWLNYGVPVVCLRYFTVYGPRQRPDMGIYKFIKSLLNDNQIIVYGDGNQTRDFTYVDDILQANYLAIQGLSGNIYNIGGSQQVTVNELIFLLERFIGKRAKIKYTEKQKGDVNSTSADITKARQELGYKPLTDIEKGLNAQIRWMQEGV</sequence>
<dbReference type="Gene3D" id="3.90.25.10">
    <property type="entry name" value="UDP-galactose 4-epimerase, domain 1"/>
    <property type="match status" value="1"/>
</dbReference>
<evidence type="ECO:0000313" key="3">
    <source>
        <dbReference type="EMBL" id="MDF9409148.1"/>
    </source>
</evidence>
<dbReference type="RefSeq" id="WP_277444593.1">
    <property type="nucleotide sequence ID" value="NZ_JAKOAV010000024.1"/>
</dbReference>
<feature type="domain" description="NAD-dependent epimerase/dehydratase" evidence="2">
    <location>
        <begin position="28"/>
        <end position="268"/>
    </location>
</feature>
<dbReference type="InterPro" id="IPR036291">
    <property type="entry name" value="NAD(P)-bd_dom_sf"/>
</dbReference>
<comment type="caution">
    <text evidence="3">The sequence shown here is derived from an EMBL/GenBank/DDBJ whole genome shotgun (WGS) entry which is preliminary data.</text>
</comment>
<dbReference type="PRINTS" id="PR01713">
    <property type="entry name" value="NUCEPIMERASE"/>
</dbReference>
<dbReference type="AlphaFoldDB" id="A0A9X4JWI1"/>
<organism evidence="3 4">
    <name type="scientific">Pelotomaculum isophthalicicum JI</name>
    <dbReference type="NCBI Taxonomy" id="947010"/>
    <lineage>
        <taxon>Bacteria</taxon>
        <taxon>Bacillati</taxon>
        <taxon>Bacillota</taxon>
        <taxon>Clostridia</taxon>
        <taxon>Eubacteriales</taxon>
        <taxon>Desulfotomaculaceae</taxon>
        <taxon>Pelotomaculum</taxon>
    </lineage>
</organism>
<dbReference type="Pfam" id="PF01370">
    <property type="entry name" value="Epimerase"/>
    <property type="match status" value="1"/>
</dbReference>
<gene>
    <name evidence="3" type="ORF">L7E55_12410</name>
</gene>
<evidence type="ECO:0000256" key="1">
    <source>
        <dbReference type="ARBA" id="ARBA00023027"/>
    </source>
</evidence>
<dbReference type="Proteomes" id="UP001154312">
    <property type="component" value="Unassembled WGS sequence"/>
</dbReference>
<evidence type="ECO:0000313" key="4">
    <source>
        <dbReference type="Proteomes" id="UP001154312"/>
    </source>
</evidence>
<protein>
    <submittedName>
        <fullName evidence="3">NAD-dependent epimerase/dehydratase family protein</fullName>
    </submittedName>
</protein>
<dbReference type="EMBL" id="JAKOAV010000024">
    <property type="protein sequence ID" value="MDF9409148.1"/>
    <property type="molecule type" value="Genomic_DNA"/>
</dbReference>
<dbReference type="Gene3D" id="3.40.50.720">
    <property type="entry name" value="NAD(P)-binding Rossmann-like Domain"/>
    <property type="match status" value="1"/>
</dbReference>
<keyword evidence="1" id="KW-0520">NAD</keyword>
<proteinExistence type="predicted"/>
<name>A0A9X4JWI1_9FIRM</name>
<accession>A0A9X4JWI1</accession>
<keyword evidence="4" id="KW-1185">Reference proteome</keyword>
<dbReference type="InterPro" id="IPR001509">
    <property type="entry name" value="Epimerase_deHydtase"/>
</dbReference>
<reference evidence="3" key="1">
    <citation type="submission" date="2022-02" db="EMBL/GenBank/DDBJ databases">
        <authorList>
            <person name="Leng L."/>
        </authorList>
    </citation>
    <scope>NUCLEOTIDE SEQUENCE</scope>
    <source>
        <strain evidence="3">JI</strain>
    </source>
</reference>